<proteinExistence type="inferred from homology"/>
<feature type="compositionally biased region" description="Basic residues" evidence="5">
    <location>
        <begin position="221"/>
        <end position="231"/>
    </location>
</feature>
<dbReference type="GO" id="GO:0008812">
    <property type="term" value="F:choline dehydrogenase activity"/>
    <property type="evidence" value="ECO:0007669"/>
    <property type="project" value="TreeGrafter"/>
</dbReference>
<feature type="compositionally biased region" description="Pro residues" evidence="5">
    <location>
        <begin position="128"/>
        <end position="140"/>
    </location>
</feature>
<comment type="cofactor">
    <cofactor evidence="1">
        <name>FAD</name>
        <dbReference type="ChEBI" id="CHEBI:57692"/>
    </cofactor>
</comment>
<comment type="caution">
    <text evidence="7">The sequence shown here is derived from an EMBL/GenBank/DDBJ whole genome shotgun (WGS) entry which is preliminary data.</text>
</comment>
<dbReference type="InterPro" id="IPR000172">
    <property type="entry name" value="GMC_OxRdtase_N"/>
</dbReference>
<dbReference type="GO" id="GO:0005743">
    <property type="term" value="C:mitochondrial inner membrane"/>
    <property type="evidence" value="ECO:0007669"/>
    <property type="project" value="TreeGrafter"/>
</dbReference>
<evidence type="ECO:0000259" key="6">
    <source>
        <dbReference type="PROSITE" id="PS00624"/>
    </source>
</evidence>
<keyword evidence="3" id="KW-0285">Flavoprotein</keyword>
<name>A0AA88PSJ7_9TELE</name>
<dbReference type="AlphaFoldDB" id="A0AA88PSJ7"/>
<dbReference type="InterPro" id="IPR036188">
    <property type="entry name" value="FAD/NAD-bd_sf"/>
</dbReference>
<gene>
    <name evidence="7" type="ORF">Q8A67_010507</name>
</gene>
<evidence type="ECO:0000256" key="5">
    <source>
        <dbReference type="SAM" id="MobiDB-lite"/>
    </source>
</evidence>
<feature type="region of interest" description="Disordered" evidence="5">
    <location>
        <begin position="68"/>
        <end position="144"/>
    </location>
</feature>
<dbReference type="Proteomes" id="UP001187343">
    <property type="component" value="Unassembled WGS sequence"/>
</dbReference>
<feature type="region of interest" description="Disordered" evidence="5">
    <location>
        <begin position="190"/>
        <end position="245"/>
    </location>
</feature>
<dbReference type="InterPro" id="IPR012132">
    <property type="entry name" value="GMC_OxRdtase"/>
</dbReference>
<feature type="compositionally biased region" description="Low complexity" evidence="5">
    <location>
        <begin position="232"/>
        <end position="245"/>
    </location>
</feature>
<organism evidence="7 8">
    <name type="scientific">Cirrhinus molitorella</name>
    <name type="common">mud carp</name>
    <dbReference type="NCBI Taxonomy" id="172907"/>
    <lineage>
        <taxon>Eukaryota</taxon>
        <taxon>Metazoa</taxon>
        <taxon>Chordata</taxon>
        <taxon>Craniata</taxon>
        <taxon>Vertebrata</taxon>
        <taxon>Euteleostomi</taxon>
        <taxon>Actinopterygii</taxon>
        <taxon>Neopterygii</taxon>
        <taxon>Teleostei</taxon>
        <taxon>Ostariophysi</taxon>
        <taxon>Cypriniformes</taxon>
        <taxon>Cyprinidae</taxon>
        <taxon>Labeoninae</taxon>
        <taxon>Labeonini</taxon>
        <taxon>Cirrhinus</taxon>
    </lineage>
</organism>
<evidence type="ECO:0000256" key="4">
    <source>
        <dbReference type="ARBA" id="ARBA00022827"/>
    </source>
</evidence>
<dbReference type="GO" id="GO:0050660">
    <property type="term" value="F:flavin adenine dinucleotide binding"/>
    <property type="evidence" value="ECO:0007669"/>
    <property type="project" value="InterPro"/>
</dbReference>
<dbReference type="Gene3D" id="3.50.50.60">
    <property type="entry name" value="FAD/NAD(P)-binding domain"/>
    <property type="match status" value="2"/>
</dbReference>
<sequence length="393" mass="42294">MNLRTTEDYNRWQREGAKGWDYDHCLPYFRKAQTHELGADRYRGGGGPLHVTRGKTNHPLHHFQHIAGMSESNSPSSDNPNDAQRPSASANAAQPNSCQVSEIEPAAVPRGRRPSRAASHTPRRQGSPAPPPSRRPPPSPASSYASVLRSVPAIQKWTVASLRQALRNADVYYSRRMTKTELYNIFCSIQSTPPPKAAGNQATPRGTPYARPEQTSSPTRKGLRSSSRRSRPSASLGRAPDAAAVSPSLPALPAQLQPALPAQLQPAAPAQLQPAAPLCAAPAAVSAHSQLLSYPHLFPEAWPVAPPPNSSVFADKEVILSGGAINSPQLLLLSGVGDTDELRKHDIPVIQHLPGDPFSFFVQSIFKISPLLQTSTTVPARIPIHDAFGACML</sequence>
<dbReference type="SUPFAM" id="SSF51905">
    <property type="entry name" value="FAD/NAD(P)-binding domain"/>
    <property type="match status" value="1"/>
</dbReference>
<keyword evidence="4" id="KW-0274">FAD</keyword>
<accession>A0AA88PSJ7</accession>
<evidence type="ECO:0000313" key="8">
    <source>
        <dbReference type="Proteomes" id="UP001187343"/>
    </source>
</evidence>
<evidence type="ECO:0000256" key="2">
    <source>
        <dbReference type="ARBA" id="ARBA00010790"/>
    </source>
</evidence>
<dbReference type="PANTHER" id="PTHR11552">
    <property type="entry name" value="GLUCOSE-METHANOL-CHOLINE GMC OXIDOREDUCTASE"/>
    <property type="match status" value="1"/>
</dbReference>
<protein>
    <recommendedName>
        <fullName evidence="6">Glucose-methanol-choline oxidoreductase N-terminal domain-containing protein</fullName>
    </recommendedName>
</protein>
<comment type="similarity">
    <text evidence="2">Belongs to the GMC oxidoreductase family.</text>
</comment>
<evidence type="ECO:0000256" key="3">
    <source>
        <dbReference type="ARBA" id="ARBA00022630"/>
    </source>
</evidence>
<dbReference type="EMBL" id="JAUYZG010000009">
    <property type="protein sequence ID" value="KAK2899089.1"/>
    <property type="molecule type" value="Genomic_DNA"/>
</dbReference>
<dbReference type="Pfam" id="PF00732">
    <property type="entry name" value="GMC_oxred_N"/>
    <property type="match status" value="1"/>
</dbReference>
<dbReference type="PROSITE" id="PS00624">
    <property type="entry name" value="GMC_OXRED_2"/>
    <property type="match status" value="1"/>
</dbReference>
<dbReference type="PANTHER" id="PTHR11552:SF147">
    <property type="entry name" value="CHOLINE DEHYDROGENASE, MITOCHONDRIAL"/>
    <property type="match status" value="1"/>
</dbReference>
<dbReference type="Gene3D" id="3.30.560.10">
    <property type="entry name" value="Glucose Oxidase, domain 3"/>
    <property type="match status" value="1"/>
</dbReference>
<keyword evidence="8" id="KW-1185">Reference proteome</keyword>
<feature type="compositionally biased region" description="Low complexity" evidence="5">
    <location>
        <begin position="72"/>
        <end position="96"/>
    </location>
</feature>
<reference evidence="7" key="1">
    <citation type="submission" date="2023-08" db="EMBL/GenBank/DDBJ databases">
        <title>Chromosome-level Genome Assembly of mud carp (Cirrhinus molitorella).</title>
        <authorList>
            <person name="Liu H."/>
        </authorList>
    </citation>
    <scope>NUCLEOTIDE SEQUENCE</scope>
    <source>
        <strain evidence="7">Prfri</strain>
        <tissue evidence="7">Muscle</tissue>
    </source>
</reference>
<evidence type="ECO:0000313" key="7">
    <source>
        <dbReference type="EMBL" id="KAK2899089.1"/>
    </source>
</evidence>
<evidence type="ECO:0000256" key="1">
    <source>
        <dbReference type="ARBA" id="ARBA00001974"/>
    </source>
</evidence>
<feature type="domain" description="Glucose-methanol-choline oxidoreductase N-terminal" evidence="6">
    <location>
        <begin position="323"/>
        <end position="337"/>
    </location>
</feature>